<name>A0ABY7GU13_9BACT</name>
<evidence type="ECO:0000313" key="2">
    <source>
        <dbReference type="Proteomes" id="UP001164459"/>
    </source>
</evidence>
<evidence type="ECO:0000313" key="1">
    <source>
        <dbReference type="EMBL" id="WAS90450.1"/>
    </source>
</evidence>
<gene>
    <name evidence="1" type="ORF">O0S08_30035</name>
</gene>
<dbReference type="EMBL" id="CP114040">
    <property type="protein sequence ID" value="WAS90450.1"/>
    <property type="molecule type" value="Genomic_DNA"/>
</dbReference>
<dbReference type="RefSeq" id="WP_269032777.1">
    <property type="nucleotide sequence ID" value="NZ_CP114040.1"/>
</dbReference>
<dbReference type="Proteomes" id="UP001164459">
    <property type="component" value="Chromosome"/>
</dbReference>
<keyword evidence="2" id="KW-1185">Reference proteome</keyword>
<reference evidence="1" key="1">
    <citation type="submission" date="2022-11" db="EMBL/GenBank/DDBJ databases">
        <title>Minimal conservation of predation-associated metabolite biosynthetic gene clusters underscores biosynthetic potential of Myxococcota including descriptions for ten novel species: Archangium lansinium sp. nov., Myxococcus landrumus sp. nov., Nannocystis bai.</title>
        <authorList>
            <person name="Ahearne A."/>
            <person name="Stevens C."/>
            <person name="Dowd S."/>
        </authorList>
    </citation>
    <scope>NUCLEOTIDE SEQUENCE</scope>
    <source>
        <strain evidence="1">Fl3</strain>
    </source>
</reference>
<proteinExistence type="predicted"/>
<accession>A0ABY7GU13</accession>
<sequence>MGLEVRGEPRQMVERAMHQGERLFVHRWFVADGVERLGGRLGEDVVLMTIYLSPEAYSVLPSRNAAGGLEP</sequence>
<protein>
    <submittedName>
        <fullName evidence="1">Uncharacterized protein</fullName>
    </submittedName>
</protein>
<organism evidence="1 2">
    <name type="scientific">Nannocystis punicea</name>
    <dbReference type="NCBI Taxonomy" id="2995304"/>
    <lineage>
        <taxon>Bacteria</taxon>
        <taxon>Pseudomonadati</taxon>
        <taxon>Myxococcota</taxon>
        <taxon>Polyangia</taxon>
        <taxon>Nannocystales</taxon>
        <taxon>Nannocystaceae</taxon>
        <taxon>Nannocystis</taxon>
    </lineage>
</organism>